<dbReference type="SUPFAM" id="SSF47616">
    <property type="entry name" value="GST C-terminal domain-like"/>
    <property type="match status" value="1"/>
</dbReference>
<comment type="caution">
    <text evidence="8">The sequence shown here is derived from an EMBL/GenBank/DDBJ whole genome shotgun (WGS) entry which is preliminary data.</text>
</comment>
<dbReference type="SFLD" id="SFLDS00019">
    <property type="entry name" value="Glutathione_Transferase_(cytos"/>
    <property type="match status" value="1"/>
</dbReference>
<dbReference type="PANTHER" id="PTHR30468:SF1">
    <property type="entry name" value="ALPHA-KETOGLUTARATE-DEPENDENT SULFONATE DIOXYGENASE"/>
    <property type="match status" value="1"/>
</dbReference>
<dbReference type="PROSITE" id="PS50404">
    <property type="entry name" value="GST_NTER"/>
    <property type="match status" value="1"/>
</dbReference>
<reference evidence="8 9" key="1">
    <citation type="submission" date="2023-08" db="EMBL/GenBank/DDBJ databases">
        <title>Annotated Genome Sequence of Vanrija albida AlHP1.</title>
        <authorList>
            <person name="Herzog R."/>
        </authorList>
    </citation>
    <scope>NUCLEOTIDE SEQUENCE [LARGE SCALE GENOMIC DNA]</scope>
    <source>
        <strain evidence="8 9">AlHP1</strain>
    </source>
</reference>
<keyword evidence="4" id="KW-0560">Oxidoreductase</keyword>
<dbReference type="InterPro" id="IPR036249">
    <property type="entry name" value="Thioredoxin-like_sf"/>
</dbReference>
<evidence type="ECO:0000256" key="2">
    <source>
        <dbReference type="ARBA" id="ARBA00022723"/>
    </source>
</evidence>
<sequence length="563" mass="62666">MPDGAQPPAAKSHPPLTAIVNKGGRWAHRVLIALAESDLEYSITEVDLSHKPDWLLEANPTGQVPVLAVGSPAVYISESADIVEYIATLAPSLQARTPLERARSTAFVQATLRALDPDLLPVTSRAVTPAERKVHFQRQLDAVRTIQALLPAEGPFFLGSRFTVADILVAPFIGRLDAYGRHGIAPAGGLTVAAVASGDEFRRFRTYLDAITARASWKATWDEGYSIERLKAKIDASVLSQSSSAPKYPRFLPEPLDPDEVFPEPVPFEHVDRGLSADPALPFLLDPCVKRTELTPVIGTEISGIQLSTLDSAQRDQLALFVAQRGVVVFRDQDFADLEAEQQLEFVRYHGPHYLHPADRHPKGLPEYYSIFQDAHDSSIKRAVNVIDNKLSSVTWHTDGSSELQPPGLTLLFMLETPRNGGGDTLFTSTTEAYERLSPEFQKRLDGLQAEHFLQYSPSRRTPPRNVHPVVRTHPVTRKKILFVNEVNTTKIVGYRKEESDNLIQFLTGHIARAQDIACRVRWEPNTVIVWDNRSTQHTATTNFPSDQRRHLCRITSVAERPF</sequence>
<dbReference type="GeneID" id="95985848"/>
<dbReference type="InterPro" id="IPR004045">
    <property type="entry name" value="Glutathione_S-Trfase_N"/>
</dbReference>
<dbReference type="Pfam" id="PF13410">
    <property type="entry name" value="GST_C_2"/>
    <property type="match status" value="1"/>
</dbReference>
<evidence type="ECO:0000259" key="7">
    <source>
        <dbReference type="PROSITE" id="PS50405"/>
    </source>
</evidence>
<evidence type="ECO:0000256" key="4">
    <source>
        <dbReference type="ARBA" id="ARBA00023002"/>
    </source>
</evidence>
<feature type="domain" description="GST C-terminal" evidence="7">
    <location>
        <begin position="97"/>
        <end position="234"/>
    </location>
</feature>
<evidence type="ECO:0000256" key="3">
    <source>
        <dbReference type="ARBA" id="ARBA00022964"/>
    </source>
</evidence>
<evidence type="ECO:0008006" key="10">
    <source>
        <dbReference type="Google" id="ProtNLM"/>
    </source>
</evidence>
<dbReference type="RefSeq" id="XP_069207952.1">
    <property type="nucleotide sequence ID" value="XM_069353310.1"/>
</dbReference>
<dbReference type="InterPro" id="IPR036282">
    <property type="entry name" value="Glutathione-S-Trfase_C_sf"/>
</dbReference>
<dbReference type="SFLD" id="SFLDG00358">
    <property type="entry name" value="Main_(cytGST)"/>
    <property type="match status" value="1"/>
</dbReference>
<gene>
    <name evidence="8" type="ORF">Q8F55_004805</name>
</gene>
<dbReference type="SUPFAM" id="SSF51197">
    <property type="entry name" value="Clavaminate synthase-like"/>
    <property type="match status" value="1"/>
</dbReference>
<dbReference type="Pfam" id="PF02668">
    <property type="entry name" value="TauD"/>
    <property type="match status" value="1"/>
</dbReference>
<evidence type="ECO:0000256" key="5">
    <source>
        <dbReference type="ARBA" id="ARBA00023004"/>
    </source>
</evidence>
<accession>A0ABR3PZV1</accession>
<evidence type="ECO:0000256" key="1">
    <source>
        <dbReference type="ARBA" id="ARBA00005896"/>
    </source>
</evidence>
<dbReference type="Proteomes" id="UP001565368">
    <property type="component" value="Unassembled WGS sequence"/>
</dbReference>
<keyword evidence="2" id="KW-0479">Metal-binding</keyword>
<evidence type="ECO:0000313" key="9">
    <source>
        <dbReference type="Proteomes" id="UP001565368"/>
    </source>
</evidence>
<dbReference type="InterPro" id="IPR010987">
    <property type="entry name" value="Glutathione-S-Trfase_C-like"/>
</dbReference>
<comment type="similarity">
    <text evidence="1">Belongs to the TfdA dioxygenase family.</text>
</comment>
<dbReference type="InterPro" id="IPR003819">
    <property type="entry name" value="TauD/TfdA-like"/>
</dbReference>
<dbReference type="CDD" id="cd00299">
    <property type="entry name" value="GST_C_family"/>
    <property type="match status" value="1"/>
</dbReference>
<dbReference type="CDD" id="cd00570">
    <property type="entry name" value="GST_N_family"/>
    <property type="match status" value="1"/>
</dbReference>
<dbReference type="InterPro" id="IPR051323">
    <property type="entry name" value="AtsK-like"/>
</dbReference>
<dbReference type="PROSITE" id="PS50405">
    <property type="entry name" value="GST_CTER"/>
    <property type="match status" value="1"/>
</dbReference>
<keyword evidence="3" id="KW-0223">Dioxygenase</keyword>
<dbReference type="Pfam" id="PF13409">
    <property type="entry name" value="GST_N_2"/>
    <property type="match status" value="1"/>
</dbReference>
<dbReference type="Gene3D" id="1.20.1050.10">
    <property type="match status" value="1"/>
</dbReference>
<organism evidence="8 9">
    <name type="scientific">Vanrija albida</name>
    <dbReference type="NCBI Taxonomy" id="181172"/>
    <lineage>
        <taxon>Eukaryota</taxon>
        <taxon>Fungi</taxon>
        <taxon>Dikarya</taxon>
        <taxon>Basidiomycota</taxon>
        <taxon>Agaricomycotina</taxon>
        <taxon>Tremellomycetes</taxon>
        <taxon>Trichosporonales</taxon>
        <taxon>Trichosporonaceae</taxon>
        <taxon>Vanrija</taxon>
    </lineage>
</organism>
<dbReference type="Gene3D" id="3.60.130.10">
    <property type="entry name" value="Clavaminate synthase-like"/>
    <property type="match status" value="1"/>
</dbReference>
<name>A0ABR3PZV1_9TREE</name>
<protein>
    <recommendedName>
        <fullName evidence="10">TauD/TfdA-like domain-containing protein</fullName>
    </recommendedName>
</protein>
<dbReference type="EMBL" id="JBBXJM010000004">
    <property type="protein sequence ID" value="KAL1408008.1"/>
    <property type="molecule type" value="Genomic_DNA"/>
</dbReference>
<keyword evidence="5" id="KW-0408">Iron</keyword>
<dbReference type="PANTHER" id="PTHR30468">
    <property type="entry name" value="ALPHA-KETOGLUTARATE-DEPENDENT SULFONATE DIOXYGENASE"/>
    <property type="match status" value="1"/>
</dbReference>
<evidence type="ECO:0000313" key="8">
    <source>
        <dbReference type="EMBL" id="KAL1408008.1"/>
    </source>
</evidence>
<proteinExistence type="inferred from homology"/>
<dbReference type="Gene3D" id="3.40.30.10">
    <property type="entry name" value="Glutaredoxin"/>
    <property type="match status" value="1"/>
</dbReference>
<evidence type="ECO:0000259" key="6">
    <source>
        <dbReference type="PROSITE" id="PS50404"/>
    </source>
</evidence>
<dbReference type="InterPro" id="IPR040079">
    <property type="entry name" value="Glutathione_S-Trfase"/>
</dbReference>
<feature type="domain" description="GST N-terminal" evidence="6">
    <location>
        <begin position="14"/>
        <end position="94"/>
    </location>
</feature>
<keyword evidence="9" id="KW-1185">Reference proteome</keyword>
<dbReference type="SUPFAM" id="SSF52833">
    <property type="entry name" value="Thioredoxin-like"/>
    <property type="match status" value="1"/>
</dbReference>
<dbReference type="InterPro" id="IPR042098">
    <property type="entry name" value="TauD-like_sf"/>
</dbReference>